<gene>
    <name evidence="1" type="ORF">H8689_01590</name>
</gene>
<dbReference type="Gene3D" id="1.20.1260.120">
    <property type="entry name" value="Protein of unknown function DUF2935"/>
    <property type="match status" value="2"/>
</dbReference>
<reference evidence="1 2" key="1">
    <citation type="submission" date="2020-08" db="EMBL/GenBank/DDBJ databases">
        <title>Genome public.</title>
        <authorList>
            <person name="Liu C."/>
            <person name="Sun Q."/>
        </authorList>
    </citation>
    <scope>NUCLEOTIDE SEQUENCE [LARGE SCALE GENOMIC DNA]</scope>
    <source>
        <strain evidence="1 2">NSJ-26</strain>
    </source>
</reference>
<dbReference type="Proteomes" id="UP000601522">
    <property type="component" value="Unassembled WGS sequence"/>
</dbReference>
<evidence type="ECO:0000313" key="1">
    <source>
        <dbReference type="EMBL" id="MBC8589835.1"/>
    </source>
</evidence>
<evidence type="ECO:0000313" key="2">
    <source>
        <dbReference type="Proteomes" id="UP000601522"/>
    </source>
</evidence>
<sequence length="297" mass="34836">MLSQEKFIKISLEINLFFQRIMKEHLFFIETSLHPFEEKNIAKAELLKRSFEELLYETTLLSNGAISKKFIKSNELVTPYTLKAEEISSKLTGASLDTNITRAQKDLISDPDFDYSQWLEIHTMNINKRSLNLLYETIEFKKRILQLTLDCSISIYLYPKLLKHLVEEAELYKEILEALLDKKIPEKSLCAELNFWNHIMEEHAQFIDGMLDPSEDKLKDLAERFIHIFEKLVEECIRSSERNIIRKSIRATESIKDFKKASIEGILECEIRSVILPLLADHVLREANHYLRLLKSI</sequence>
<comment type="caution">
    <text evidence="1">The sequence shown here is derived from an EMBL/GenBank/DDBJ whole genome shotgun (WGS) entry which is preliminary data.</text>
</comment>
<dbReference type="AlphaFoldDB" id="A0A926EWM2"/>
<organism evidence="1 2">
    <name type="scientific">Wansuia hejianensis</name>
    <dbReference type="NCBI Taxonomy" id="2763667"/>
    <lineage>
        <taxon>Bacteria</taxon>
        <taxon>Bacillati</taxon>
        <taxon>Bacillota</taxon>
        <taxon>Clostridia</taxon>
        <taxon>Lachnospirales</taxon>
        <taxon>Lachnospiraceae</taxon>
        <taxon>Wansuia</taxon>
    </lineage>
</organism>
<dbReference type="InterPro" id="IPR021328">
    <property type="entry name" value="CotB-like"/>
</dbReference>
<dbReference type="RefSeq" id="WP_249322650.1">
    <property type="nucleotide sequence ID" value="NZ_JACRTK010000001.1"/>
</dbReference>
<name>A0A926EWM2_9FIRM</name>
<protein>
    <submittedName>
        <fullName evidence="1">DUF2935 domain-containing protein</fullName>
    </submittedName>
</protein>
<keyword evidence="2" id="KW-1185">Reference proteome</keyword>
<accession>A0A926EWM2</accession>
<proteinExistence type="predicted"/>
<dbReference type="Pfam" id="PF11155">
    <property type="entry name" value="DUF2935"/>
    <property type="match status" value="2"/>
</dbReference>
<dbReference type="EMBL" id="JACRTK010000001">
    <property type="protein sequence ID" value="MBC8589835.1"/>
    <property type="molecule type" value="Genomic_DNA"/>
</dbReference>
<dbReference type="SUPFAM" id="SSF158430">
    <property type="entry name" value="Bacillus cereus metalloprotein-like"/>
    <property type="match status" value="2"/>
</dbReference>